<dbReference type="Gene3D" id="2.40.128.140">
    <property type="entry name" value="Outer membrane protein"/>
    <property type="match status" value="1"/>
</dbReference>
<evidence type="ECO:0008006" key="3">
    <source>
        <dbReference type="Google" id="ProtNLM"/>
    </source>
</evidence>
<dbReference type="Proteomes" id="UP000198705">
    <property type="component" value="Unassembled WGS sequence"/>
</dbReference>
<dbReference type="RefSeq" id="WP_092207858.1">
    <property type="nucleotide sequence ID" value="NZ_FOVN01000003.1"/>
</dbReference>
<dbReference type="EMBL" id="FOVN01000003">
    <property type="protein sequence ID" value="SFN73869.1"/>
    <property type="molecule type" value="Genomic_DNA"/>
</dbReference>
<proteinExistence type="predicted"/>
<dbReference type="Pfam" id="PF09982">
    <property type="entry name" value="LpxR"/>
    <property type="match status" value="1"/>
</dbReference>
<protein>
    <recommendedName>
        <fullName evidence="3">Lipid A deacylase LpxR family protein</fullName>
    </recommendedName>
</protein>
<accession>A0A1I5BH06</accession>
<evidence type="ECO:0000313" key="2">
    <source>
        <dbReference type="Proteomes" id="UP000198705"/>
    </source>
</evidence>
<dbReference type="InterPro" id="IPR037107">
    <property type="entry name" value="Put_OMP_sf"/>
</dbReference>
<dbReference type="STRING" id="649333.SAMN04487989_103124"/>
<dbReference type="OrthoDB" id="622552at2"/>
<dbReference type="InterPro" id="IPR018707">
    <property type="entry name" value="LpxR"/>
</dbReference>
<gene>
    <name evidence="1" type="ORF">SAMN04487989_103124</name>
</gene>
<reference evidence="2" key="1">
    <citation type="submission" date="2016-10" db="EMBL/GenBank/DDBJ databases">
        <authorList>
            <person name="Varghese N."/>
            <person name="Submissions S."/>
        </authorList>
    </citation>
    <scope>NUCLEOTIDE SEQUENCE [LARGE SCALE GENOMIC DNA]</scope>
    <source>
        <strain evidence="2">DSM 23925</strain>
    </source>
</reference>
<keyword evidence="2" id="KW-1185">Reference proteome</keyword>
<evidence type="ECO:0000313" key="1">
    <source>
        <dbReference type="EMBL" id="SFN73869.1"/>
    </source>
</evidence>
<organism evidence="1 2">
    <name type="scientific">Bizionia echini</name>
    <dbReference type="NCBI Taxonomy" id="649333"/>
    <lineage>
        <taxon>Bacteria</taxon>
        <taxon>Pseudomonadati</taxon>
        <taxon>Bacteroidota</taxon>
        <taxon>Flavobacteriia</taxon>
        <taxon>Flavobacteriales</taxon>
        <taxon>Flavobacteriaceae</taxon>
        <taxon>Bizionia</taxon>
    </lineage>
</organism>
<dbReference type="AlphaFoldDB" id="A0A1I5BH06"/>
<sequence>MIKYTWLTIFLILLNTIAFSQEHKTYANEIELATDNDYFVIYNTSDRNYTYGLSGMFRWKANENSFLNKLFKNNLGQSFSVGLNIEAYTPNYRNDDSNDDEIIERPYAGWSYAEFHSNYIFEKSYFRLGLEVGILGQASQAGAFQNYIHGHITGDELVDWSDQIPNQFGLNVVSSFAHEIYSVGFMDTYASVEASLGNIHTYLWPKLNFRLGKLNKINASVSTNNGLFSNNDHAEWFINYGIGFKVNGYNATIQGNIFDTNLTKPETQINHYIFTSHAGVQYSFKRFAAIFSMQFNTGEFDRTKNHSYGSLKILYRF</sequence>
<name>A0A1I5BH06_9FLAO</name>